<reference evidence="2 3" key="1">
    <citation type="submission" date="2018-07" db="EMBL/GenBank/DDBJ databases">
        <title>Genomic Encyclopedia of Type Strains, Phase III (KMG-III): the genomes of soil and plant-associated and newly described type strains.</title>
        <authorList>
            <person name="Whitman W."/>
        </authorList>
    </citation>
    <scope>NUCLEOTIDE SEQUENCE [LARGE SCALE GENOMIC DNA]</scope>
    <source>
        <strain evidence="2 3">CECT 8488</strain>
    </source>
</reference>
<proteinExistence type="predicted"/>
<keyword evidence="1" id="KW-0472">Membrane</keyword>
<dbReference type="OrthoDB" id="9897270at2"/>
<feature type="transmembrane region" description="Helical" evidence="1">
    <location>
        <begin position="12"/>
        <end position="33"/>
    </location>
</feature>
<evidence type="ECO:0000256" key="1">
    <source>
        <dbReference type="SAM" id="Phobius"/>
    </source>
</evidence>
<comment type="caution">
    <text evidence="2">The sequence shown here is derived from an EMBL/GenBank/DDBJ whole genome shotgun (WGS) entry which is preliminary data.</text>
</comment>
<dbReference type="AlphaFoldDB" id="A0A3D9HI92"/>
<sequence>MAAEKQNNNRALLMAVLLVLGLAFPTAVVYFAIEFVPRFKELGSGGSSAKYHQSDLYDPGAAWLQTRPIMIPDGHKGYLILRAYLRTNNRRAAEFICVHHPRLADEIQELLQDRPDIVEAAYYGETSANRFVQKALTERIGSDLFNNTLVSNGEKEMMAPTDTSRYECHKEGLRMVFRKKSRS</sequence>
<evidence type="ECO:0000313" key="3">
    <source>
        <dbReference type="Proteomes" id="UP000256845"/>
    </source>
</evidence>
<keyword evidence="3" id="KW-1185">Reference proteome</keyword>
<evidence type="ECO:0000313" key="2">
    <source>
        <dbReference type="EMBL" id="RED49154.1"/>
    </source>
</evidence>
<dbReference type="RefSeq" id="WP_115937353.1">
    <property type="nucleotide sequence ID" value="NZ_QRDW01000006.1"/>
</dbReference>
<keyword evidence="1" id="KW-1133">Transmembrane helix</keyword>
<name>A0A3D9HI92_9PROT</name>
<gene>
    <name evidence="2" type="ORF">DFP90_106132</name>
</gene>
<dbReference type="EMBL" id="QRDW01000006">
    <property type="protein sequence ID" value="RED49154.1"/>
    <property type="molecule type" value="Genomic_DNA"/>
</dbReference>
<dbReference type="Proteomes" id="UP000256845">
    <property type="component" value="Unassembled WGS sequence"/>
</dbReference>
<organism evidence="2 3">
    <name type="scientific">Aestuariispira insulae</name>
    <dbReference type="NCBI Taxonomy" id="1461337"/>
    <lineage>
        <taxon>Bacteria</taxon>
        <taxon>Pseudomonadati</taxon>
        <taxon>Pseudomonadota</taxon>
        <taxon>Alphaproteobacteria</taxon>
        <taxon>Rhodospirillales</taxon>
        <taxon>Kiloniellaceae</taxon>
        <taxon>Aestuariispira</taxon>
    </lineage>
</organism>
<accession>A0A3D9HI92</accession>
<protein>
    <submittedName>
        <fullName evidence="2">Uncharacterized protein</fullName>
    </submittedName>
</protein>
<keyword evidence="1" id="KW-0812">Transmembrane</keyword>